<feature type="domain" description="Mur ligase C-terminal" evidence="5">
    <location>
        <begin position="401"/>
        <end position="515"/>
    </location>
</feature>
<evidence type="ECO:0000256" key="1">
    <source>
        <dbReference type="ARBA" id="ARBA00022598"/>
    </source>
</evidence>
<dbReference type="PANTHER" id="PTHR43024:SF1">
    <property type="entry name" value="UDP-N-ACETYLMURAMOYL-TRIPEPTIDE--D-ALANYL-D-ALANINE LIGASE"/>
    <property type="match status" value="1"/>
</dbReference>
<protein>
    <recommendedName>
        <fullName evidence="9">Mur ligase central domain-containing protein</fullName>
    </recommendedName>
</protein>
<evidence type="ECO:0000256" key="2">
    <source>
        <dbReference type="ARBA" id="ARBA00022741"/>
    </source>
</evidence>
<dbReference type="SUPFAM" id="SSF53244">
    <property type="entry name" value="MurD-like peptide ligases, peptide-binding domain"/>
    <property type="match status" value="1"/>
</dbReference>
<dbReference type="Proteomes" id="UP000230543">
    <property type="component" value="Unassembled WGS sequence"/>
</dbReference>
<feature type="transmembrane region" description="Helical" evidence="4">
    <location>
        <begin position="113"/>
        <end position="133"/>
    </location>
</feature>
<keyword evidence="3" id="KW-0067">ATP-binding</keyword>
<evidence type="ECO:0000256" key="4">
    <source>
        <dbReference type="SAM" id="Phobius"/>
    </source>
</evidence>
<dbReference type="Pfam" id="PF02875">
    <property type="entry name" value="Mur_ligase_C"/>
    <property type="match status" value="1"/>
</dbReference>
<proteinExistence type="predicted"/>
<dbReference type="InterPro" id="IPR036615">
    <property type="entry name" value="Mur_ligase_C_dom_sf"/>
</dbReference>
<dbReference type="GO" id="GO:0005524">
    <property type="term" value="F:ATP binding"/>
    <property type="evidence" value="ECO:0007669"/>
    <property type="project" value="UniProtKB-KW"/>
</dbReference>
<evidence type="ECO:0000256" key="3">
    <source>
        <dbReference type="ARBA" id="ARBA00022840"/>
    </source>
</evidence>
<organism evidence="7 8">
    <name type="scientific">Candidatus Komeilibacteria bacterium CG10_big_fil_rev_8_21_14_0_10_41_13</name>
    <dbReference type="NCBI Taxonomy" id="1974476"/>
    <lineage>
        <taxon>Bacteria</taxon>
        <taxon>Candidatus Komeiliibacteriota</taxon>
    </lineage>
</organism>
<accession>A0A2M6WBL8</accession>
<keyword evidence="4" id="KW-1133">Transmembrane helix</keyword>
<feature type="domain" description="Mur ligase central" evidence="6">
    <location>
        <begin position="189"/>
        <end position="371"/>
    </location>
</feature>
<dbReference type="InterPro" id="IPR013221">
    <property type="entry name" value="Mur_ligase_cen"/>
</dbReference>
<keyword evidence="2" id="KW-0547">Nucleotide-binding</keyword>
<keyword evidence="4" id="KW-0812">Transmembrane</keyword>
<dbReference type="EMBL" id="PFBO01000126">
    <property type="protein sequence ID" value="PIT90186.1"/>
    <property type="molecule type" value="Genomic_DNA"/>
</dbReference>
<evidence type="ECO:0000259" key="6">
    <source>
        <dbReference type="Pfam" id="PF08245"/>
    </source>
</evidence>
<dbReference type="InterPro" id="IPR036565">
    <property type="entry name" value="Mur-like_cat_sf"/>
</dbReference>
<sequence length="532" mass="60994">MQLNVITYLAWIFFVVLVVKNIIFYLYLWQLKEYRWDRFWDYFKTREGMGSFFSKSFLLELTALLIVLIGWFLNFVVPLSLVVLIWLIDLHFFIRSLKRGNFKRPRPTKKALLILLVSLSLAFLAMLLAYFFWTDWLFITALLILIFSADLVSLSVFLVYPISIYFKKKVIAKAKLKISKYPKLKIIGITGSYGKTSVKEFVYEILKDDFRVVKTKENHNSEMGVAQTILDNDFEGREIFVVEMGAYRQGEIRKICKIAPPDLAILTGLDHQHSSLFGGLDKIIKAKSEIIFYSKPKASVVLNYDNPHVREIKIPDNKEKITYGFGGEDWVAEKIKFEDSFLSFEVKGVEFSTQLIGWHNALNILPALVVADKLGLKLNGLISKVKELKPVNEALAASKKGDLILINDSYNASQTGVRAALEALSQFSLPKIVVLDDILELGKMSKEVHQQLAKRLSSMKVEKIILVGKNYSQLIYEQLISLKISKDKLIVLKPEIIKSYLKSLLGQPAVILFEGRQTKKYFEFLNNLDEIN</sequence>
<evidence type="ECO:0000313" key="7">
    <source>
        <dbReference type="EMBL" id="PIT90186.1"/>
    </source>
</evidence>
<feature type="transmembrane region" description="Helical" evidence="4">
    <location>
        <begin position="139"/>
        <end position="166"/>
    </location>
</feature>
<comment type="caution">
    <text evidence="7">The sequence shown here is derived from an EMBL/GenBank/DDBJ whole genome shotgun (WGS) entry which is preliminary data.</text>
</comment>
<name>A0A2M6WBL8_9BACT</name>
<dbReference type="AlphaFoldDB" id="A0A2M6WBL8"/>
<keyword evidence="4" id="KW-0472">Membrane</keyword>
<dbReference type="InterPro" id="IPR004101">
    <property type="entry name" value="Mur_ligase_C"/>
</dbReference>
<evidence type="ECO:0000259" key="5">
    <source>
        <dbReference type="Pfam" id="PF02875"/>
    </source>
</evidence>
<dbReference type="Gene3D" id="3.40.1190.10">
    <property type="entry name" value="Mur-like, catalytic domain"/>
    <property type="match status" value="1"/>
</dbReference>
<dbReference type="GO" id="GO:0016881">
    <property type="term" value="F:acid-amino acid ligase activity"/>
    <property type="evidence" value="ECO:0007669"/>
    <property type="project" value="InterPro"/>
</dbReference>
<reference evidence="8" key="1">
    <citation type="submission" date="2017-09" db="EMBL/GenBank/DDBJ databases">
        <title>Depth-based differentiation of microbial function through sediment-hosted aquifers and enrichment of novel symbionts in the deep terrestrial subsurface.</title>
        <authorList>
            <person name="Probst A.J."/>
            <person name="Ladd B."/>
            <person name="Jarett J.K."/>
            <person name="Geller-Mcgrath D.E."/>
            <person name="Sieber C.M.K."/>
            <person name="Emerson J.B."/>
            <person name="Anantharaman K."/>
            <person name="Thomas B.C."/>
            <person name="Malmstrom R."/>
            <person name="Stieglmeier M."/>
            <person name="Klingl A."/>
            <person name="Woyke T."/>
            <person name="Ryan C.M."/>
            <person name="Banfield J.F."/>
        </authorList>
    </citation>
    <scope>NUCLEOTIDE SEQUENCE [LARGE SCALE GENOMIC DNA]</scope>
</reference>
<evidence type="ECO:0000313" key="8">
    <source>
        <dbReference type="Proteomes" id="UP000230543"/>
    </source>
</evidence>
<dbReference type="PANTHER" id="PTHR43024">
    <property type="entry name" value="UDP-N-ACETYLMURAMOYL-TRIPEPTIDE--D-ALANYL-D-ALANINE LIGASE"/>
    <property type="match status" value="1"/>
</dbReference>
<gene>
    <name evidence="7" type="ORF">COU22_03600</name>
</gene>
<dbReference type="Pfam" id="PF08245">
    <property type="entry name" value="Mur_ligase_M"/>
    <property type="match status" value="1"/>
</dbReference>
<evidence type="ECO:0008006" key="9">
    <source>
        <dbReference type="Google" id="ProtNLM"/>
    </source>
</evidence>
<dbReference type="InterPro" id="IPR051046">
    <property type="entry name" value="MurCDEF_CellWall_CoF430Synth"/>
</dbReference>
<dbReference type="SUPFAM" id="SSF53623">
    <property type="entry name" value="MurD-like peptide ligases, catalytic domain"/>
    <property type="match status" value="1"/>
</dbReference>
<keyword evidence="1" id="KW-0436">Ligase</keyword>
<feature type="transmembrane region" description="Helical" evidence="4">
    <location>
        <begin position="75"/>
        <end position="93"/>
    </location>
</feature>
<feature type="transmembrane region" description="Helical" evidence="4">
    <location>
        <begin position="6"/>
        <end position="28"/>
    </location>
</feature>
<dbReference type="Gene3D" id="3.90.190.20">
    <property type="entry name" value="Mur ligase, C-terminal domain"/>
    <property type="match status" value="1"/>
</dbReference>